<accession>A0AAV9WDQ5</accession>
<name>A0AAV9WDQ5_9PEZI</name>
<keyword evidence="3" id="KW-1185">Reference proteome</keyword>
<dbReference type="AlphaFoldDB" id="A0AAV9WDQ5"/>
<feature type="region of interest" description="Disordered" evidence="1">
    <location>
        <begin position="231"/>
        <end position="263"/>
    </location>
</feature>
<organism evidence="2 3">
    <name type="scientific">Arthrobotrys musiformis</name>
    <dbReference type="NCBI Taxonomy" id="47236"/>
    <lineage>
        <taxon>Eukaryota</taxon>
        <taxon>Fungi</taxon>
        <taxon>Dikarya</taxon>
        <taxon>Ascomycota</taxon>
        <taxon>Pezizomycotina</taxon>
        <taxon>Orbiliomycetes</taxon>
        <taxon>Orbiliales</taxon>
        <taxon>Orbiliaceae</taxon>
        <taxon>Arthrobotrys</taxon>
    </lineage>
</organism>
<evidence type="ECO:0000313" key="2">
    <source>
        <dbReference type="EMBL" id="KAK6505870.1"/>
    </source>
</evidence>
<protein>
    <submittedName>
        <fullName evidence="2">Uncharacterized protein</fullName>
    </submittedName>
</protein>
<comment type="caution">
    <text evidence="2">The sequence shown here is derived from an EMBL/GenBank/DDBJ whole genome shotgun (WGS) entry which is preliminary data.</text>
</comment>
<sequence length="485" mass="53953">MASPKNDAVDGGKTEYKVLPLVISEEYSRLTPAKLSFWDANTRSWVQVLNENLGPSIDVRYAVRDSGIHIMAIQRFEDLGSDQQEKLPKTKFGRVSSLVFGKPPGAGPILYHVKKVPRDTRRPLEGKFLRLDFRILDGGLVFGVEIQKPGTSIVSAFADGAMLALKTMLHARTQILGFQSKGGSLWLRLESSQILGLKEEPLTVLWSSKAVWLGVNERVLPWIGTGGTQISNTPAEEAHSITTSKTQAPATSQSTENDSSPIEDIKVMPESALGKITPEILEITSVSNPSHSISSTKSSLEGVVSFYWESKIQNWTRVLPETVGTTFSLSLNFQLLPDGVEFCLLHEVPVPRFGPNPPGGRITQVLGSIKWYLGKKSANNIQYHIRMKEDEKGNQLPVFYFNLPELFEMKTPDKGGKIFDSMIDVAHQIFLETKNKTEAESFSNRWVCVKTSTTQNQAPVMEILQREDSPYLFCRSSAIPRRSRS</sequence>
<reference evidence="2 3" key="1">
    <citation type="submission" date="2023-08" db="EMBL/GenBank/DDBJ databases">
        <authorList>
            <person name="Palmer J.M."/>
        </authorList>
    </citation>
    <scope>NUCLEOTIDE SEQUENCE [LARGE SCALE GENOMIC DNA]</scope>
    <source>
        <strain evidence="2 3">TWF481</strain>
    </source>
</reference>
<dbReference type="Proteomes" id="UP001370758">
    <property type="component" value="Unassembled WGS sequence"/>
</dbReference>
<gene>
    <name evidence="2" type="ORF">TWF481_007760</name>
</gene>
<evidence type="ECO:0000313" key="3">
    <source>
        <dbReference type="Proteomes" id="UP001370758"/>
    </source>
</evidence>
<proteinExistence type="predicted"/>
<dbReference type="EMBL" id="JAVHJL010000004">
    <property type="protein sequence ID" value="KAK6505870.1"/>
    <property type="molecule type" value="Genomic_DNA"/>
</dbReference>
<feature type="compositionally biased region" description="Polar residues" evidence="1">
    <location>
        <begin position="231"/>
        <end position="260"/>
    </location>
</feature>
<evidence type="ECO:0000256" key="1">
    <source>
        <dbReference type="SAM" id="MobiDB-lite"/>
    </source>
</evidence>